<feature type="compositionally biased region" description="Basic and acidic residues" evidence="1">
    <location>
        <begin position="30"/>
        <end position="39"/>
    </location>
</feature>
<proteinExistence type="predicted"/>
<sequence length="232" mass="26562">MALLVAEFALLIFCGLPWESLTETTSAVSTHKEHDKDSWEEQDYDDYDPRKDEKTTLVHNTQDLPEHHNGSTERTLDEPDDYSMSDKLQASKTDNDKSNTGNSFNVFDVKVTDTPTPGDYPTNITDEREWLASDIETTSASASYEVTTTIDGEYYPFIPAFDSVEDPPCYQMSNRMQEDTPYSSAQTVPFIYQSLLNAVLTLYLLDFFYNVSHSIRFQIVFHFAMYRILCVS</sequence>
<evidence type="ECO:0000256" key="1">
    <source>
        <dbReference type="SAM" id="MobiDB-lite"/>
    </source>
</evidence>
<protein>
    <submittedName>
        <fullName evidence="3">Uncharacterized protein</fullName>
    </submittedName>
</protein>
<organism evidence="3 4">
    <name type="scientific">Trichostrongylus colubriformis</name>
    <name type="common">Black scour worm</name>
    <dbReference type="NCBI Taxonomy" id="6319"/>
    <lineage>
        <taxon>Eukaryota</taxon>
        <taxon>Metazoa</taxon>
        <taxon>Ecdysozoa</taxon>
        <taxon>Nematoda</taxon>
        <taxon>Chromadorea</taxon>
        <taxon>Rhabditida</taxon>
        <taxon>Rhabditina</taxon>
        <taxon>Rhabditomorpha</taxon>
        <taxon>Strongyloidea</taxon>
        <taxon>Trichostrongylidae</taxon>
        <taxon>Trichostrongylus</taxon>
    </lineage>
</organism>
<dbReference type="AlphaFoldDB" id="A0AAN8FZY0"/>
<keyword evidence="4" id="KW-1185">Reference proteome</keyword>
<feature type="region of interest" description="Disordered" evidence="1">
    <location>
        <begin position="28"/>
        <end position="112"/>
    </location>
</feature>
<name>A0AAN8FZY0_TRICO</name>
<dbReference type="EMBL" id="WIXE01015060">
    <property type="protein sequence ID" value="KAK5973793.1"/>
    <property type="molecule type" value="Genomic_DNA"/>
</dbReference>
<evidence type="ECO:0000256" key="2">
    <source>
        <dbReference type="SAM" id="SignalP"/>
    </source>
</evidence>
<dbReference type="Proteomes" id="UP001331761">
    <property type="component" value="Unassembled WGS sequence"/>
</dbReference>
<feature type="chain" id="PRO_5042853704" evidence="2">
    <location>
        <begin position="23"/>
        <end position="232"/>
    </location>
</feature>
<feature type="compositionally biased region" description="Polar residues" evidence="1">
    <location>
        <begin position="86"/>
        <end position="105"/>
    </location>
</feature>
<evidence type="ECO:0000313" key="4">
    <source>
        <dbReference type="Proteomes" id="UP001331761"/>
    </source>
</evidence>
<comment type="caution">
    <text evidence="3">The sequence shown here is derived from an EMBL/GenBank/DDBJ whole genome shotgun (WGS) entry which is preliminary data.</text>
</comment>
<accession>A0AAN8FZY0</accession>
<feature type="compositionally biased region" description="Basic and acidic residues" evidence="1">
    <location>
        <begin position="47"/>
        <end position="56"/>
    </location>
</feature>
<gene>
    <name evidence="3" type="ORF">GCK32_011855</name>
</gene>
<keyword evidence="2" id="KW-0732">Signal</keyword>
<feature type="compositionally biased region" description="Basic and acidic residues" evidence="1">
    <location>
        <begin position="64"/>
        <end position="77"/>
    </location>
</feature>
<feature type="signal peptide" evidence="2">
    <location>
        <begin position="1"/>
        <end position="22"/>
    </location>
</feature>
<reference evidence="3 4" key="1">
    <citation type="submission" date="2019-10" db="EMBL/GenBank/DDBJ databases">
        <title>Assembly and Annotation for the nematode Trichostrongylus colubriformis.</title>
        <authorList>
            <person name="Martin J."/>
        </authorList>
    </citation>
    <scope>NUCLEOTIDE SEQUENCE [LARGE SCALE GENOMIC DNA]</scope>
    <source>
        <strain evidence="3">G859</strain>
        <tissue evidence="3">Whole worm</tissue>
    </source>
</reference>
<evidence type="ECO:0000313" key="3">
    <source>
        <dbReference type="EMBL" id="KAK5973793.1"/>
    </source>
</evidence>